<gene>
    <name evidence="4" type="ORF">MCOR_39654</name>
</gene>
<dbReference type="InterPro" id="IPR011009">
    <property type="entry name" value="Kinase-like_dom_sf"/>
</dbReference>
<feature type="domain" description="Protein kinase" evidence="3">
    <location>
        <begin position="134"/>
        <end position="406"/>
    </location>
</feature>
<dbReference type="PRINTS" id="PR00109">
    <property type="entry name" value="TYRKINASE"/>
</dbReference>
<dbReference type="PROSITE" id="PS50011">
    <property type="entry name" value="PROTEIN_KINASE_DOM"/>
    <property type="match status" value="1"/>
</dbReference>
<organism evidence="4 5">
    <name type="scientific">Mytilus coruscus</name>
    <name type="common">Sea mussel</name>
    <dbReference type="NCBI Taxonomy" id="42192"/>
    <lineage>
        <taxon>Eukaryota</taxon>
        <taxon>Metazoa</taxon>
        <taxon>Spiralia</taxon>
        <taxon>Lophotrochozoa</taxon>
        <taxon>Mollusca</taxon>
        <taxon>Bivalvia</taxon>
        <taxon>Autobranchia</taxon>
        <taxon>Pteriomorphia</taxon>
        <taxon>Mytilida</taxon>
        <taxon>Mytiloidea</taxon>
        <taxon>Mytilidae</taxon>
        <taxon>Mytilinae</taxon>
        <taxon>Mytilus</taxon>
    </lineage>
</organism>
<reference evidence="4 5" key="1">
    <citation type="submission" date="2020-06" db="EMBL/GenBank/DDBJ databases">
        <authorList>
            <person name="Li R."/>
            <person name="Bekaert M."/>
        </authorList>
    </citation>
    <scope>NUCLEOTIDE SEQUENCE [LARGE SCALE GENOMIC DNA]</scope>
    <source>
        <strain evidence="5">wild</strain>
    </source>
</reference>
<dbReference type="InterPro" id="IPR008266">
    <property type="entry name" value="Tyr_kinase_AS"/>
</dbReference>
<feature type="compositionally biased region" description="Basic and acidic residues" evidence="1">
    <location>
        <begin position="975"/>
        <end position="986"/>
    </location>
</feature>
<dbReference type="GO" id="GO:0004672">
    <property type="term" value="F:protein kinase activity"/>
    <property type="evidence" value="ECO:0007669"/>
    <property type="project" value="InterPro"/>
</dbReference>
<feature type="region of interest" description="Disordered" evidence="1">
    <location>
        <begin position="489"/>
        <end position="530"/>
    </location>
</feature>
<dbReference type="Gene3D" id="1.10.510.10">
    <property type="entry name" value="Transferase(Phosphotransferase) domain 1"/>
    <property type="match status" value="1"/>
</dbReference>
<evidence type="ECO:0000256" key="2">
    <source>
        <dbReference type="SAM" id="Phobius"/>
    </source>
</evidence>
<protein>
    <recommendedName>
        <fullName evidence="3">Protein kinase domain-containing protein</fullName>
    </recommendedName>
</protein>
<dbReference type="GO" id="GO:0005524">
    <property type="term" value="F:ATP binding"/>
    <property type="evidence" value="ECO:0007669"/>
    <property type="project" value="InterPro"/>
</dbReference>
<evidence type="ECO:0000256" key="1">
    <source>
        <dbReference type="SAM" id="MobiDB-lite"/>
    </source>
</evidence>
<dbReference type="CDD" id="cd00192">
    <property type="entry name" value="PTKc"/>
    <property type="match status" value="1"/>
</dbReference>
<dbReference type="Pfam" id="PF07714">
    <property type="entry name" value="PK_Tyr_Ser-Thr"/>
    <property type="match status" value="1"/>
</dbReference>
<dbReference type="PROSITE" id="PS00109">
    <property type="entry name" value="PROTEIN_KINASE_TYR"/>
    <property type="match status" value="1"/>
</dbReference>
<feature type="region of interest" description="Disordered" evidence="1">
    <location>
        <begin position="720"/>
        <end position="747"/>
    </location>
</feature>
<dbReference type="OrthoDB" id="5973359at2759"/>
<feature type="compositionally biased region" description="Polar residues" evidence="1">
    <location>
        <begin position="494"/>
        <end position="530"/>
    </location>
</feature>
<dbReference type="InterPro" id="IPR000719">
    <property type="entry name" value="Prot_kinase_dom"/>
</dbReference>
<keyword evidence="5" id="KW-1185">Reference proteome</keyword>
<sequence length="1008" mass="112581">MSQRRPVKGHTFLLCECTEYTTNSRMIDIAVLAGVAIVISSVVLVFGCVCHLFKRGSGFTTFENDLEGGFGNTVFSQGDTSDISQVTFETIPDILAKTVTATALRPRISCTNTEIQKQSAKRVASFKAFPRSHLTYIKEMGVGWFGQVLVSEAYNMVTSSRSTRVVVKMMKDDANSTEQQLFLQDLSVYRELDHPNVLKLLGQCTEASPFLTIVEYASMGDLKSYLRKERQIVKTMKDGIVRMQFLTDMASGLQCLHVNGYLHHDFACRNCMVMSNMTVKIGDYGVAEDHFREDYYDNGQDLLPIRWMAPESITLTNSIWQVTEFTKQSNMWSFGVAMFEVTEYGHQPYKDLTDEMVLQNMIKAYPTSIELPHTDDPIKSQLYQMMQLCWQDSSHRPQIEEIHAQLQKIQSEKEAADEAEFERKWAKMSTREARVVKVEVHASDISGLKHNVVDDICAADFNSNSLPTHINVDEKGDNSFNCEIVSGSIGHDSPISTPNRPTVHRSTSTPVGSNKDSNKVSNSQPTTPQVFTKDVKKVSNLNSQMNTSEVSSNELNKVRTSQSITDEVKSTISVQTLTNKDQIGIRPQQVTNKDQALAFTNEDRVKLDNRNSIPDICINGTKINDPSSDISLCETQLYLTVDKESKDSQSIVPGGIDRNEEKLHKNENSVSFVNSEVTNSRDPSGQFNSVDSIVDFEEKYGETPNSVHKQEILSGLPKSDNVEDIHSEMNGKTDNMDDLSDENEEDEAEKLKLLKLTLSGVLLSTDMKSSTDENSGISSPTSDDMDIAREIYISKGMSVPPSKYTSTRSLNTILEDELLCENENEPQTKASSNELKFVEPSEDFNISDSFIDSFEWDDYIGDELVGRVRNSDISPRESIDFPDWTMEQDSSSQDSEIQNDSKNEANPSGKSGKKINTSNLSDSEVKNSPLGALASTRSPKSPLGAAAHSYVKHILSNRSSNTNKNVSFYSFSHNTDQEQEHGTNKDSDEDTTLLDTDKTLTDDGVNRE</sequence>
<keyword evidence="2" id="KW-0472">Membrane</keyword>
<evidence type="ECO:0000313" key="4">
    <source>
        <dbReference type="EMBL" id="CAC5406037.1"/>
    </source>
</evidence>
<name>A0A6J8DEA4_MYTCO</name>
<dbReference type="PANTHER" id="PTHR24417">
    <property type="entry name" value="SERINE/THREONINE-PROTEIN KINASE LMTK1"/>
    <property type="match status" value="1"/>
</dbReference>
<evidence type="ECO:0000313" key="5">
    <source>
        <dbReference type="Proteomes" id="UP000507470"/>
    </source>
</evidence>
<accession>A0A6J8DEA4</accession>
<feature type="compositionally biased region" description="Basic and acidic residues" evidence="1">
    <location>
        <begin position="720"/>
        <end position="735"/>
    </location>
</feature>
<keyword evidence="2" id="KW-1133">Transmembrane helix</keyword>
<dbReference type="InterPro" id="IPR001245">
    <property type="entry name" value="Ser-Thr/Tyr_kinase_cat_dom"/>
</dbReference>
<feature type="compositionally biased region" description="Basic and acidic residues" evidence="1">
    <location>
        <begin position="995"/>
        <end position="1008"/>
    </location>
</feature>
<feature type="region of interest" description="Disordered" evidence="1">
    <location>
        <begin position="875"/>
        <end position="1008"/>
    </location>
</feature>
<keyword evidence="2" id="KW-0812">Transmembrane</keyword>
<feature type="compositionally biased region" description="Acidic residues" evidence="1">
    <location>
        <begin position="736"/>
        <end position="747"/>
    </location>
</feature>
<dbReference type="EMBL" id="CACVKT020007165">
    <property type="protein sequence ID" value="CAC5406037.1"/>
    <property type="molecule type" value="Genomic_DNA"/>
</dbReference>
<dbReference type="Proteomes" id="UP000507470">
    <property type="component" value="Unassembled WGS sequence"/>
</dbReference>
<feature type="compositionally biased region" description="Low complexity" evidence="1">
    <location>
        <begin position="888"/>
        <end position="900"/>
    </location>
</feature>
<feature type="transmembrane region" description="Helical" evidence="2">
    <location>
        <begin position="29"/>
        <end position="47"/>
    </location>
</feature>
<dbReference type="SUPFAM" id="SSF56112">
    <property type="entry name" value="Protein kinase-like (PK-like)"/>
    <property type="match status" value="1"/>
</dbReference>
<dbReference type="Gene3D" id="3.30.200.20">
    <property type="entry name" value="Phosphorylase Kinase, domain 1"/>
    <property type="match status" value="1"/>
</dbReference>
<dbReference type="PANTHER" id="PTHR24417:SF7">
    <property type="entry name" value="CHROMATIN MODIFICATION-RELATED PROTEIN EAF1"/>
    <property type="match status" value="1"/>
</dbReference>
<proteinExistence type="predicted"/>
<feature type="compositionally biased region" description="Polar residues" evidence="1">
    <location>
        <begin position="904"/>
        <end position="922"/>
    </location>
</feature>
<dbReference type="AlphaFoldDB" id="A0A6J8DEA4"/>
<feature type="compositionally biased region" description="Polar residues" evidence="1">
    <location>
        <begin position="956"/>
        <end position="974"/>
    </location>
</feature>
<evidence type="ECO:0000259" key="3">
    <source>
        <dbReference type="PROSITE" id="PS50011"/>
    </source>
</evidence>